<feature type="compositionally biased region" description="Basic residues" evidence="1">
    <location>
        <begin position="1004"/>
        <end position="1016"/>
    </location>
</feature>
<dbReference type="Proteomes" id="UP001465976">
    <property type="component" value="Unassembled WGS sequence"/>
</dbReference>
<feature type="compositionally biased region" description="Basic and acidic residues" evidence="1">
    <location>
        <begin position="828"/>
        <end position="838"/>
    </location>
</feature>
<feature type="compositionally biased region" description="Polar residues" evidence="1">
    <location>
        <begin position="436"/>
        <end position="445"/>
    </location>
</feature>
<feature type="compositionally biased region" description="Low complexity" evidence="1">
    <location>
        <begin position="455"/>
        <end position="465"/>
    </location>
</feature>
<feature type="compositionally biased region" description="Basic and acidic residues" evidence="1">
    <location>
        <begin position="1072"/>
        <end position="1083"/>
    </location>
</feature>
<organism evidence="2 3">
    <name type="scientific">Marasmius crinis-equi</name>
    <dbReference type="NCBI Taxonomy" id="585013"/>
    <lineage>
        <taxon>Eukaryota</taxon>
        <taxon>Fungi</taxon>
        <taxon>Dikarya</taxon>
        <taxon>Basidiomycota</taxon>
        <taxon>Agaricomycotina</taxon>
        <taxon>Agaricomycetes</taxon>
        <taxon>Agaricomycetidae</taxon>
        <taxon>Agaricales</taxon>
        <taxon>Marasmiineae</taxon>
        <taxon>Marasmiaceae</taxon>
        <taxon>Marasmius</taxon>
    </lineage>
</organism>
<feature type="region of interest" description="Disordered" evidence="1">
    <location>
        <begin position="36"/>
        <end position="208"/>
    </location>
</feature>
<feature type="compositionally biased region" description="Low complexity" evidence="1">
    <location>
        <begin position="140"/>
        <end position="153"/>
    </location>
</feature>
<protein>
    <submittedName>
        <fullName evidence="2">Uncharacterized protein</fullName>
    </submittedName>
</protein>
<evidence type="ECO:0000256" key="1">
    <source>
        <dbReference type="SAM" id="MobiDB-lite"/>
    </source>
</evidence>
<feature type="region of interest" description="Disordered" evidence="1">
    <location>
        <begin position="478"/>
        <end position="512"/>
    </location>
</feature>
<feature type="compositionally biased region" description="Polar residues" evidence="1">
    <location>
        <begin position="576"/>
        <end position="597"/>
    </location>
</feature>
<feature type="compositionally biased region" description="Low complexity" evidence="1">
    <location>
        <begin position="800"/>
        <end position="827"/>
    </location>
</feature>
<feature type="compositionally biased region" description="Basic and acidic residues" evidence="1">
    <location>
        <begin position="154"/>
        <end position="182"/>
    </location>
</feature>
<feature type="compositionally biased region" description="Polar residues" evidence="1">
    <location>
        <begin position="106"/>
        <end position="118"/>
    </location>
</feature>
<feature type="compositionally biased region" description="Polar residues" evidence="1">
    <location>
        <begin position="299"/>
        <end position="313"/>
    </location>
</feature>
<keyword evidence="3" id="KW-1185">Reference proteome</keyword>
<feature type="compositionally biased region" description="Polar residues" evidence="1">
    <location>
        <begin position="767"/>
        <end position="786"/>
    </location>
</feature>
<feature type="compositionally biased region" description="Basic and acidic residues" evidence="1">
    <location>
        <begin position="672"/>
        <end position="683"/>
    </location>
</feature>
<feature type="compositionally biased region" description="Low complexity" evidence="1">
    <location>
        <begin position="1177"/>
        <end position="1204"/>
    </location>
</feature>
<feature type="compositionally biased region" description="Low complexity" evidence="1">
    <location>
        <begin position="561"/>
        <end position="575"/>
    </location>
</feature>
<feature type="region of interest" description="Disordered" evidence="1">
    <location>
        <begin position="1408"/>
        <end position="1436"/>
    </location>
</feature>
<feature type="region of interest" description="Disordered" evidence="1">
    <location>
        <begin position="1"/>
        <end position="22"/>
    </location>
</feature>
<name>A0ABR3FK99_9AGAR</name>
<gene>
    <name evidence="2" type="ORF">V5O48_006476</name>
</gene>
<feature type="region of interest" description="Disordered" evidence="1">
    <location>
        <begin position="1255"/>
        <end position="1290"/>
    </location>
</feature>
<feature type="compositionally biased region" description="Basic and acidic residues" evidence="1">
    <location>
        <begin position="1256"/>
        <end position="1290"/>
    </location>
</feature>
<evidence type="ECO:0000313" key="3">
    <source>
        <dbReference type="Proteomes" id="UP001465976"/>
    </source>
</evidence>
<comment type="caution">
    <text evidence="2">The sequence shown here is derived from an EMBL/GenBank/DDBJ whole genome shotgun (WGS) entry which is preliminary data.</text>
</comment>
<reference evidence="2 3" key="1">
    <citation type="submission" date="2024-02" db="EMBL/GenBank/DDBJ databases">
        <title>A draft genome for the cacao thread blight pathogen Marasmius crinis-equi.</title>
        <authorList>
            <person name="Cohen S.P."/>
            <person name="Baruah I.K."/>
            <person name="Amoako-Attah I."/>
            <person name="Bukari Y."/>
            <person name="Meinhardt L.W."/>
            <person name="Bailey B.A."/>
        </authorList>
    </citation>
    <scope>NUCLEOTIDE SEQUENCE [LARGE SCALE GENOMIC DNA]</scope>
    <source>
        <strain evidence="2 3">GH-76</strain>
    </source>
</reference>
<feature type="compositionally biased region" description="Basic and acidic residues" evidence="1">
    <location>
        <begin position="961"/>
        <end position="1003"/>
    </location>
</feature>
<feature type="compositionally biased region" description="Basic and acidic residues" evidence="1">
    <location>
        <begin position="750"/>
        <end position="762"/>
    </location>
</feature>
<feature type="compositionally biased region" description="Low complexity" evidence="1">
    <location>
        <begin position="230"/>
        <end position="240"/>
    </location>
</feature>
<accession>A0ABR3FK99</accession>
<feature type="region of interest" description="Disordered" evidence="1">
    <location>
        <begin position="386"/>
        <end position="465"/>
    </location>
</feature>
<feature type="compositionally biased region" description="Basic and acidic residues" evidence="1">
    <location>
        <begin position="1017"/>
        <end position="1027"/>
    </location>
</feature>
<feature type="compositionally biased region" description="Basic and acidic residues" evidence="1">
    <location>
        <begin position="654"/>
        <end position="664"/>
    </location>
</feature>
<dbReference type="EMBL" id="JBAHYK010000298">
    <property type="protein sequence ID" value="KAL0575491.1"/>
    <property type="molecule type" value="Genomic_DNA"/>
</dbReference>
<feature type="compositionally biased region" description="Low complexity" evidence="1">
    <location>
        <begin position="1089"/>
        <end position="1110"/>
    </location>
</feature>
<feature type="region of interest" description="Disordered" evidence="1">
    <location>
        <begin position="221"/>
        <end position="366"/>
    </location>
</feature>
<feature type="compositionally biased region" description="Acidic residues" evidence="1">
    <location>
        <begin position="62"/>
        <end position="79"/>
    </location>
</feature>
<evidence type="ECO:0000313" key="2">
    <source>
        <dbReference type="EMBL" id="KAL0575491.1"/>
    </source>
</evidence>
<sequence>MSPPSSPSSSTSPTRSRFWSPTYAQRPEDYTINHLQSYTFGSPGTGSVTGSGSSRSLSVSDGDGDGGESEWSAVDEEDSYRDPGPRIRTRGRPFRVADTTPRPSLVSRSHQSQPNPTKHPSSSHSSSGSPPLDDLNVNIPPQSSSTSPTASNSHSDEHHHPDELAHAFHNDDHRYDDDHSYDYDYDSSEEYSYTYSDDDGESPDVEISSAHYEPDVFIEGPAVNPRLIPSIGGSSGSRTTSIRRKGSSATESYWSGHSGYGSFTDRKGSIVSVWSYGTGSGAEGRQQRYHSSEELGLTSGDNTSASASGGTHPSSDEDWRRLLGPVQMANASPHAQPDPVLPDSPRFAVPSELDDGSVSASSRDATSDYDITYITQGFEQQPDFVSFASAGTGSTPISSPTFSSVSFLSTGSSSAVHSQSGSSVSGSGSASSGTHNRTQSRSAMNSLGLVGQGEKPLSLPPLLQQQIFQQRKRSLPGAYQNPWDLMQKTPFSKSPLGAAGKGKGKERPPSMMSAVSMNSVASSSNFAHDDSFARGLNAWGGQSYRDLRKEWVFRKDRLERSGSSNASMAAAGNSATGSRSGRATRQATPGMSVPSQENWSNYLLGRFLVIREEVGGETGGSGHTRIPSKSASKSRLKSSGTANASESRSGSSKKSAEKGPDNEKASLSSGKSSKDKGKGRDETVGEGLAETRSTGDISEPKTRLKSSKSKSSSQSQTSTLTSKSPKITEYANVNAKPPQQRLVIRKINGKARERASRQKTEAKAPSMTGSSAPQTIAESSTSSPPLSNEIAFQSPAITVSPPESSLSEYEPSISVGASTSSQHPPSSSRDDSHSEISEQSRAPPSPNMLSHPLGYDPLHPAVVVHKHSKVAAFSFSRHHRSSWARGGTGYNSHVSPHARSKTVIMLAQRSVQEAFTTTETTKRFMETALLMNFDDSGVRKKREKEKDKALKEQATSGLGSGERDKRKDKEKGKEKRKDKDKEKEKEREREREREKEREREREKARKKASNHNLRLRIRSEGQVHLDEDGGVSPMKSSAKSKSRLPFPRSPTKTLGTKSAPAHVNEGEEDSAGDNHHESPIDHSIHRRASSSVLRGPGPSSSSSGVDTRSVPLPPAAAEEDEADPQRHLRSKQSRADDHYKAYGTLDRPNRDTAPPATRARRTSNSSLLKFKRLIPWTGTDTSKGSSTSEVTSSSSSNTLVGSTASFGSVTSSTVYVPPWMTLSTRDQQETQRKAEDAMGTLKMSFENVGLLPSVREAGERGKAKEREKKERTSLRRLGGKEKDKEKDRESDVLNCVPPESLFMLLPLWPGETDPYAHRYFPFDMPPVPQEERMFLLVYYKPLSHEMLAAMNINPRTTFSPIQDKRNILLPYFHIVARQVSYAELQGSGVRLPDQGLAVSGPLEEAFNTAPRLQSRPPSIAPSSSSSSSSSAQAPSSLGVPLRDCLMGSCYSRDAGIEFDPEALLELGLCSVLKEEDVIPNPLPPGRFEEEFERSITVKLTAVGSAVVEMAWAGGLALTSFSPVDESTKTKS</sequence>
<feature type="compositionally biased region" description="Low complexity" evidence="1">
    <location>
        <begin position="50"/>
        <end position="61"/>
    </location>
</feature>
<feature type="region of interest" description="Disordered" evidence="1">
    <location>
        <begin position="938"/>
        <end position="1204"/>
    </location>
</feature>
<feature type="compositionally biased region" description="Low complexity" evidence="1">
    <location>
        <begin position="628"/>
        <end position="653"/>
    </location>
</feature>
<feature type="region of interest" description="Disordered" evidence="1">
    <location>
        <begin position="559"/>
        <end position="597"/>
    </location>
</feature>
<feature type="compositionally biased region" description="Low complexity" evidence="1">
    <location>
        <begin position="388"/>
        <end position="435"/>
    </location>
</feature>
<feature type="compositionally biased region" description="Low complexity" evidence="1">
    <location>
        <begin position="119"/>
        <end position="131"/>
    </location>
</feature>
<proteinExistence type="predicted"/>
<feature type="compositionally biased region" description="Low complexity" evidence="1">
    <location>
        <begin position="1414"/>
        <end position="1436"/>
    </location>
</feature>
<feature type="compositionally biased region" description="Low complexity" evidence="1">
    <location>
        <begin position="709"/>
        <end position="725"/>
    </location>
</feature>
<feature type="compositionally biased region" description="Low complexity" evidence="1">
    <location>
        <begin position="7"/>
        <end position="17"/>
    </location>
</feature>
<feature type="region of interest" description="Disordered" evidence="1">
    <location>
        <begin position="615"/>
        <end position="853"/>
    </location>
</feature>